<gene>
    <name evidence="1" type="ORF">BD833_12032</name>
</gene>
<evidence type="ECO:0000313" key="1">
    <source>
        <dbReference type="EMBL" id="TYP82048.1"/>
    </source>
</evidence>
<protein>
    <submittedName>
        <fullName evidence="1">Uncharacterized protein</fullName>
    </submittedName>
</protein>
<keyword evidence="2" id="KW-1185">Reference proteome</keyword>
<dbReference type="EMBL" id="VNHW01000020">
    <property type="protein sequence ID" value="TYP82048.1"/>
    <property type="molecule type" value="Genomic_DNA"/>
</dbReference>
<dbReference type="RefSeq" id="WP_166535085.1">
    <property type="nucleotide sequence ID" value="NZ_VNHW01000020.1"/>
</dbReference>
<name>A0A5S5CLI8_9ACTN</name>
<dbReference type="AlphaFoldDB" id="A0A5S5CLI8"/>
<organism evidence="1 2">
    <name type="scientific">Blastococcus xanthinilyticus</name>
    <dbReference type="NCBI Taxonomy" id="1564164"/>
    <lineage>
        <taxon>Bacteria</taxon>
        <taxon>Bacillati</taxon>
        <taxon>Actinomycetota</taxon>
        <taxon>Actinomycetes</taxon>
        <taxon>Geodermatophilales</taxon>
        <taxon>Geodermatophilaceae</taxon>
        <taxon>Blastococcus</taxon>
    </lineage>
</organism>
<accession>A0A5S5CLI8</accession>
<proteinExistence type="predicted"/>
<comment type="caution">
    <text evidence="1">The sequence shown here is derived from an EMBL/GenBank/DDBJ whole genome shotgun (WGS) entry which is preliminary data.</text>
</comment>
<dbReference type="Proteomes" id="UP000322499">
    <property type="component" value="Unassembled WGS sequence"/>
</dbReference>
<evidence type="ECO:0000313" key="2">
    <source>
        <dbReference type="Proteomes" id="UP000322499"/>
    </source>
</evidence>
<sequence length="111" mass="11576">MTASEPLAMLDELEQALAAATPGPWLTDTNGCCVMGGKENVEFVTNRSTTPADAAAIVAAVNTAPKLLAAVRGMYALADLLEDSVLLDKETRFRAAAEIRAVLDQAIGGDQ</sequence>
<reference evidence="1 2" key="1">
    <citation type="submission" date="2019-07" db="EMBL/GenBank/DDBJ databases">
        <title>Genomic Encyclopedia of Archaeal and Bacterial Type Strains, Phase II (KMG-II): from individual species to whole genera.</title>
        <authorList>
            <person name="Goeker M."/>
        </authorList>
    </citation>
    <scope>NUCLEOTIDE SEQUENCE [LARGE SCALE GENOMIC DNA]</scope>
    <source>
        <strain evidence="1 2">DSM 46842</strain>
    </source>
</reference>